<feature type="domain" description="Methyltransferase TRM13" evidence="3">
    <location>
        <begin position="605"/>
        <end position="696"/>
    </location>
</feature>
<keyword evidence="1" id="KW-0863">Zinc-finger</keyword>
<keyword evidence="1" id="KW-0819">tRNA processing</keyword>
<evidence type="ECO:0000313" key="4">
    <source>
        <dbReference type="EMBL" id="CRG96356.1"/>
    </source>
</evidence>
<reference evidence="4" key="1">
    <citation type="submission" date="2015-04" db="EMBL/GenBank/DDBJ databases">
        <authorList>
            <consortium name="Pathogen Informatics"/>
        </authorList>
    </citation>
    <scope>NUCLEOTIDE SEQUENCE [LARGE SCALE GENOMIC DNA]</scope>
    <source>
        <strain evidence="4">8A</strain>
    </source>
</reference>
<dbReference type="OrthoDB" id="258806at2759"/>
<dbReference type="PANTHER" id="PTHR12998">
    <property type="entry name" value="TRNA:M(4)X MODIFICATION ENZYME TRM13 HOMOLOG"/>
    <property type="match status" value="1"/>
</dbReference>
<comment type="catalytic activity">
    <reaction evidence="1">
        <text>cytidine(4) in tRNA(Gly)(GCC) + S-adenosyl-L-methionine = 2'-O-methylcytidine(4) in tRNA(Gly)(GCC) + S-adenosyl-L-homocysteine + H(+)</text>
        <dbReference type="Rhea" id="RHEA:43192"/>
        <dbReference type="Rhea" id="RHEA-COMP:10399"/>
        <dbReference type="Rhea" id="RHEA-COMP:10400"/>
        <dbReference type="ChEBI" id="CHEBI:15378"/>
        <dbReference type="ChEBI" id="CHEBI:57856"/>
        <dbReference type="ChEBI" id="CHEBI:59789"/>
        <dbReference type="ChEBI" id="CHEBI:74495"/>
        <dbReference type="ChEBI" id="CHEBI:82748"/>
        <dbReference type="EC" id="2.1.1.225"/>
    </reaction>
</comment>
<dbReference type="GO" id="GO:0030488">
    <property type="term" value="P:tRNA methylation"/>
    <property type="evidence" value="ECO:0007669"/>
    <property type="project" value="InterPro"/>
</dbReference>
<comment type="similarity">
    <text evidence="1">Belongs to the methyltransferase TRM13 family.</text>
</comment>
<dbReference type="Proteomes" id="UP000220797">
    <property type="component" value="Unassembled WGS sequence"/>
</dbReference>
<dbReference type="GeneID" id="39732110"/>
<feature type="coiled-coil region" evidence="2">
    <location>
        <begin position="532"/>
        <end position="564"/>
    </location>
</feature>
<dbReference type="PANTHER" id="PTHR12998:SF0">
    <property type="entry name" value="TRNA:M(4)X MODIFICATION ENZYME TRM13 HOMOLOG"/>
    <property type="match status" value="1"/>
</dbReference>
<accession>A0A1J1GVL2</accession>
<name>A0A1J1GVL2_PLAGA</name>
<gene>
    <name evidence="4" type="ORF">PGAL8A_00358000</name>
</gene>
<keyword evidence="5" id="KW-1185">Reference proteome</keyword>
<comment type="catalytic activity">
    <reaction evidence="1">
        <text>adenosine(4) in tRNA(His) + S-adenosyl-L-methionine = 2'-O-methyladenosine(4) in tRNA(His) + S-adenosyl-L-homocysteine + H(+)</text>
        <dbReference type="Rhea" id="RHEA:43196"/>
        <dbReference type="Rhea" id="RHEA-COMP:10401"/>
        <dbReference type="Rhea" id="RHEA-COMP:10402"/>
        <dbReference type="ChEBI" id="CHEBI:15378"/>
        <dbReference type="ChEBI" id="CHEBI:57856"/>
        <dbReference type="ChEBI" id="CHEBI:59789"/>
        <dbReference type="ChEBI" id="CHEBI:74411"/>
        <dbReference type="ChEBI" id="CHEBI:74477"/>
        <dbReference type="EC" id="2.1.1.225"/>
    </reaction>
</comment>
<keyword evidence="1" id="KW-0479">Metal-binding</keyword>
<dbReference type="EC" id="2.1.1.225" evidence="1"/>
<keyword evidence="1" id="KW-0949">S-adenosyl-L-methionine</keyword>
<evidence type="ECO:0000313" key="5">
    <source>
        <dbReference type="Proteomes" id="UP000220797"/>
    </source>
</evidence>
<comment type="catalytic activity">
    <reaction evidence="1">
        <text>cytidine(4) in tRNA(Pro) + S-adenosyl-L-methionine = 2'-O-methylcytidine(4) in tRNA(Pro) + S-adenosyl-L-homocysteine + H(+)</text>
        <dbReference type="Rhea" id="RHEA:32767"/>
        <dbReference type="Rhea" id="RHEA-COMP:10397"/>
        <dbReference type="Rhea" id="RHEA-COMP:10398"/>
        <dbReference type="ChEBI" id="CHEBI:15378"/>
        <dbReference type="ChEBI" id="CHEBI:57856"/>
        <dbReference type="ChEBI" id="CHEBI:59789"/>
        <dbReference type="ChEBI" id="CHEBI:74495"/>
        <dbReference type="ChEBI" id="CHEBI:82748"/>
        <dbReference type="EC" id="2.1.1.225"/>
    </reaction>
</comment>
<comment type="function">
    <text evidence="1">tRNA methylase which 2'-O-methylates cytidine(4) in tRNA(Pro) and tRNA(Gly)(GCC), and adenosine(4) in tRNA(His).</text>
</comment>
<dbReference type="AlphaFoldDB" id="A0A1J1GVL2"/>
<dbReference type="InterPro" id="IPR007871">
    <property type="entry name" value="Methyltransferase_TRM13"/>
</dbReference>
<dbReference type="GO" id="GO:0106050">
    <property type="term" value="F:tRNA 2'-O-methyltransferase activity"/>
    <property type="evidence" value="ECO:0007669"/>
    <property type="project" value="UniProtKB-UniRule"/>
</dbReference>
<dbReference type="GO" id="GO:0008270">
    <property type="term" value="F:zinc ion binding"/>
    <property type="evidence" value="ECO:0007669"/>
    <property type="project" value="UniProtKB-KW"/>
</dbReference>
<dbReference type="InterPro" id="IPR039044">
    <property type="entry name" value="Trm13"/>
</dbReference>
<protein>
    <recommendedName>
        <fullName evidence="1">tRNA:m(4)X modification enzyme TRM13</fullName>
        <ecNumber evidence="1">2.1.1.225</ecNumber>
    </recommendedName>
</protein>
<evidence type="ECO:0000256" key="1">
    <source>
        <dbReference type="RuleBase" id="RU367103"/>
    </source>
</evidence>
<dbReference type="RefSeq" id="XP_028529161.1">
    <property type="nucleotide sequence ID" value="XM_028672627.1"/>
</dbReference>
<keyword evidence="2" id="KW-0175">Coiled coil</keyword>
<sequence length="758" mass="91328">MQHICPLENKSFLSEQNESVIKHLKKCPLFLKYLYFHYNPFYFSHVNDSLYLLEGSNIENILSEYYDLFNKLIDIIKKYINITNYEQFLELKYNILLKYYLKYGKNDLIKKFEENSFFEKLKRKIHNDNESQIDINLNNADDFLTYYIDKLKLFISEKRRNNNDNNEIKVEEKNINKLIFFKNKNNETYEKKEDFFYETNNIKKNNNVVNEENQINNFFTVNSHLKKKNRKYTLPILNLENIGKIHNYKIIRDIVNFIDANIFLNEKINKETNSNNHFKYNFIDKENFNKDEVLSIVIYLTIYLCCKTNIIKRIKNKTFNREDNFDNLTMSIYFFLENLDKHDIQNINMLFLLLYFNDTFSEYFKNLFNQINSFINDNKYNLFIELGAGKGNTTRWLNFVMNNLGEIVKKFYFNMINKIGNKNSDGKCNENEFIKENLINDNKNTIDIESQKERCKIMIIEKESVRNKKEKKDFFMNIVQNNSKDMYRIKADISDFNLSKFIYLIRNGIIKSENMFIPDIINFYYFKDIYKKKKLNQLNNNVMMENEKKEHNELNNNTNFLISEDYLKSNLIFIQNYFDINIKKLYCFLTQGNNNILKFVVYNNMNTFLSNFDCQRVIFLTKHLCGNGTDLALRMLINNAKNNDVENYFILAPCCHHRCDVERVLGFKYLKKLNIDKKYFQYMVNHMSGYASCNSKIKQSIGKKVKQLLDLSRILYLLEEGLQNVYLIKYVNRNITLESYAIVFFNHQKLNLRNFKYY</sequence>
<comment type="caution">
    <text evidence="4">The sequence shown here is derived from an EMBL/GenBank/DDBJ whole genome shotgun (WGS) entry which is preliminary data.</text>
</comment>
<dbReference type="Pfam" id="PF05206">
    <property type="entry name" value="TRM13"/>
    <property type="match status" value="1"/>
</dbReference>
<keyword evidence="1" id="KW-0862">Zinc</keyword>
<proteinExistence type="inferred from homology"/>
<organism evidence="4 5">
    <name type="scientific">Plasmodium gallinaceum</name>
    <dbReference type="NCBI Taxonomy" id="5849"/>
    <lineage>
        <taxon>Eukaryota</taxon>
        <taxon>Sar</taxon>
        <taxon>Alveolata</taxon>
        <taxon>Apicomplexa</taxon>
        <taxon>Aconoidasida</taxon>
        <taxon>Haemosporida</taxon>
        <taxon>Plasmodiidae</taxon>
        <taxon>Plasmodium</taxon>
        <taxon>Plasmodium (Haemamoeba)</taxon>
    </lineage>
</organism>
<evidence type="ECO:0000259" key="3">
    <source>
        <dbReference type="Pfam" id="PF05206"/>
    </source>
</evidence>
<keyword evidence="1" id="KW-0489">Methyltransferase</keyword>
<evidence type="ECO:0000256" key="2">
    <source>
        <dbReference type="SAM" id="Coils"/>
    </source>
</evidence>
<dbReference type="VEuPathDB" id="PlasmoDB:PGAL8A_00358000"/>
<dbReference type="EMBL" id="CVMV01000059">
    <property type="protein sequence ID" value="CRG96356.1"/>
    <property type="molecule type" value="Genomic_DNA"/>
</dbReference>
<keyword evidence="1" id="KW-0808">Transferase</keyword>